<dbReference type="EMBL" id="LT629776">
    <property type="protein sequence ID" value="SDS31291.1"/>
    <property type="molecule type" value="Genomic_DNA"/>
</dbReference>
<protein>
    <submittedName>
        <fullName evidence="1">Uncharacterized protein</fullName>
    </submittedName>
</protein>
<sequence>MLRIVDVSVATVVDARPSPDTPGHLDATEPIPMRITPARTAIAAAAVGLVLAGCATDDATDAAADETTTATESAPLIADTEYRTIGEFKDAAVEAGLECDDFTEATDLPETTWQQGTCGDVTLSLYRAQEDKDTTTAAYEGDDTVLVGPNWTVVGPQDAIDTVQPGLGGEVA</sequence>
<dbReference type="AlphaFoldDB" id="A0A1H1R6C5"/>
<keyword evidence="2" id="KW-1185">Reference proteome</keyword>
<proteinExistence type="predicted"/>
<organism evidence="1 2">
    <name type="scientific">Paraoerskovia marina</name>
    <dbReference type="NCBI Taxonomy" id="545619"/>
    <lineage>
        <taxon>Bacteria</taxon>
        <taxon>Bacillati</taxon>
        <taxon>Actinomycetota</taxon>
        <taxon>Actinomycetes</taxon>
        <taxon>Micrococcales</taxon>
        <taxon>Cellulomonadaceae</taxon>
        <taxon>Paraoerskovia</taxon>
    </lineage>
</organism>
<name>A0A1H1R6C5_9CELL</name>
<reference evidence="1 2" key="1">
    <citation type="submission" date="2016-10" db="EMBL/GenBank/DDBJ databases">
        <authorList>
            <person name="de Groot N.N."/>
        </authorList>
    </citation>
    <scope>NUCLEOTIDE SEQUENCE [LARGE SCALE GENOMIC DNA]</scope>
    <source>
        <strain evidence="1 2">DSM 22126</strain>
    </source>
</reference>
<dbReference type="STRING" id="545619.SAMN04489860_1271"/>
<gene>
    <name evidence="1" type="ORF">SAMN04489860_1271</name>
</gene>
<dbReference type="Proteomes" id="UP000185663">
    <property type="component" value="Chromosome I"/>
</dbReference>
<evidence type="ECO:0000313" key="1">
    <source>
        <dbReference type="EMBL" id="SDS31291.1"/>
    </source>
</evidence>
<evidence type="ECO:0000313" key="2">
    <source>
        <dbReference type="Proteomes" id="UP000185663"/>
    </source>
</evidence>
<accession>A0A1H1R6C5</accession>